<organism evidence="4 5">
    <name type="scientific">Mangrovibacterium diazotrophicum</name>
    <dbReference type="NCBI Taxonomy" id="1261403"/>
    <lineage>
        <taxon>Bacteria</taxon>
        <taxon>Pseudomonadati</taxon>
        <taxon>Bacteroidota</taxon>
        <taxon>Bacteroidia</taxon>
        <taxon>Marinilabiliales</taxon>
        <taxon>Prolixibacteraceae</taxon>
        <taxon>Mangrovibacterium</taxon>
    </lineage>
</organism>
<feature type="domain" description="FecR protein" evidence="2">
    <location>
        <begin position="125"/>
        <end position="215"/>
    </location>
</feature>
<dbReference type="GO" id="GO:0016989">
    <property type="term" value="F:sigma factor antagonist activity"/>
    <property type="evidence" value="ECO:0007669"/>
    <property type="project" value="TreeGrafter"/>
</dbReference>
<comment type="caution">
    <text evidence="4">The sequence shown here is derived from an EMBL/GenBank/DDBJ whole genome shotgun (WGS) entry which is preliminary data.</text>
</comment>
<evidence type="ECO:0000256" key="1">
    <source>
        <dbReference type="SAM" id="Phobius"/>
    </source>
</evidence>
<name>A0A419VYC2_9BACT</name>
<dbReference type="InterPro" id="IPR012373">
    <property type="entry name" value="Ferrdict_sens_TM"/>
</dbReference>
<keyword evidence="1" id="KW-0812">Transmembrane</keyword>
<dbReference type="Pfam" id="PF16344">
    <property type="entry name" value="FecR_C"/>
    <property type="match status" value="1"/>
</dbReference>
<dbReference type="EMBL" id="RAPN01000002">
    <property type="protein sequence ID" value="RKD88237.1"/>
    <property type="molecule type" value="Genomic_DNA"/>
</dbReference>
<evidence type="ECO:0000259" key="3">
    <source>
        <dbReference type="Pfam" id="PF16344"/>
    </source>
</evidence>
<accession>A0A419VYC2</accession>
<dbReference type="InterPro" id="IPR006860">
    <property type="entry name" value="FecR"/>
</dbReference>
<dbReference type="InterPro" id="IPR032508">
    <property type="entry name" value="FecR_C"/>
</dbReference>
<dbReference type="AlphaFoldDB" id="A0A419VYC2"/>
<proteinExistence type="predicted"/>
<protein>
    <submittedName>
        <fullName evidence="4">FecR family protein</fullName>
    </submittedName>
</protein>
<dbReference type="Gene3D" id="3.55.50.30">
    <property type="match status" value="1"/>
</dbReference>
<reference evidence="4 5" key="1">
    <citation type="submission" date="2018-09" db="EMBL/GenBank/DDBJ databases">
        <title>Genomic Encyclopedia of Archaeal and Bacterial Type Strains, Phase II (KMG-II): from individual species to whole genera.</title>
        <authorList>
            <person name="Goeker M."/>
        </authorList>
    </citation>
    <scope>NUCLEOTIDE SEQUENCE [LARGE SCALE GENOMIC DNA]</scope>
    <source>
        <strain evidence="4 5">DSM 27148</strain>
    </source>
</reference>
<keyword evidence="1" id="KW-1133">Transmembrane helix</keyword>
<dbReference type="PANTHER" id="PTHR30273:SF2">
    <property type="entry name" value="PROTEIN FECR"/>
    <property type="match status" value="1"/>
</dbReference>
<keyword evidence="5" id="KW-1185">Reference proteome</keyword>
<keyword evidence="1" id="KW-0472">Membrane</keyword>
<dbReference type="Proteomes" id="UP000283387">
    <property type="component" value="Unassembled WGS sequence"/>
</dbReference>
<dbReference type="PANTHER" id="PTHR30273">
    <property type="entry name" value="PERIPLASMIC SIGNAL SENSOR AND SIGMA FACTOR ACTIVATOR FECR-RELATED"/>
    <property type="match status" value="1"/>
</dbReference>
<evidence type="ECO:0000313" key="5">
    <source>
        <dbReference type="Proteomes" id="UP000283387"/>
    </source>
</evidence>
<dbReference type="Pfam" id="PF04773">
    <property type="entry name" value="FecR"/>
    <property type="match status" value="1"/>
</dbReference>
<sequence>MTIEKNRINRLFHQKGSLADHRKLGEYFAGSDSNEEVKEVFRDQWRNLDVQPEQEFDASRNFYKLLSLISVSETNRERKNRLLFRASQVAAILVVGILIAGAIYFSAGRSDSSASHPIQFYSHNGFRSQFVLPDGTTGWLGYNSTLKYSTEDNSVRTVELDGLAYFDVVHLDRDHPFRVETPSKLAIEVLGTRFNVASYSAENTCEIVLEQGSVQLSMSEKPVEKLLPNERIVYNISENTISKSVVKVDDFLAWKDGRLVLKDIPLEEACVKLSRFYNTDIELGSPELKDKKIRLVLEDETLDEALALIATLFPVKYEVVERSQSENDSFTKKKIILKLK</sequence>
<dbReference type="PIRSF" id="PIRSF018266">
    <property type="entry name" value="FecR"/>
    <property type="match status" value="1"/>
</dbReference>
<gene>
    <name evidence="4" type="ORF">BC643_3382</name>
</gene>
<feature type="domain" description="Protein FecR C-terminal" evidence="3">
    <location>
        <begin position="258"/>
        <end position="321"/>
    </location>
</feature>
<feature type="transmembrane region" description="Helical" evidence="1">
    <location>
        <begin position="82"/>
        <end position="105"/>
    </location>
</feature>
<dbReference type="Gene3D" id="2.60.120.1440">
    <property type="match status" value="1"/>
</dbReference>
<dbReference type="OrthoDB" id="1117999at2"/>
<evidence type="ECO:0000259" key="2">
    <source>
        <dbReference type="Pfam" id="PF04773"/>
    </source>
</evidence>
<evidence type="ECO:0000313" key="4">
    <source>
        <dbReference type="EMBL" id="RKD88237.1"/>
    </source>
</evidence>
<dbReference type="RefSeq" id="WP_120274414.1">
    <property type="nucleotide sequence ID" value="NZ_RAPN01000002.1"/>
</dbReference>